<evidence type="ECO:0000259" key="2">
    <source>
        <dbReference type="Pfam" id="PF02371"/>
    </source>
</evidence>
<dbReference type="NCBIfam" id="NF033542">
    <property type="entry name" value="transpos_IS110"/>
    <property type="match status" value="1"/>
</dbReference>
<evidence type="ECO:0000259" key="1">
    <source>
        <dbReference type="Pfam" id="PF01548"/>
    </source>
</evidence>
<dbReference type="GO" id="GO:0003677">
    <property type="term" value="F:DNA binding"/>
    <property type="evidence" value="ECO:0007669"/>
    <property type="project" value="InterPro"/>
</dbReference>
<dbReference type="InterPro" id="IPR003346">
    <property type="entry name" value="Transposase_20"/>
</dbReference>
<evidence type="ECO:0000313" key="3">
    <source>
        <dbReference type="EMBL" id="GAV21483.1"/>
    </source>
</evidence>
<comment type="caution">
    <text evidence="3">The sequence shown here is derived from an EMBL/GenBank/DDBJ whole genome shotgun (WGS) entry which is preliminary data.</text>
</comment>
<dbReference type="AlphaFoldDB" id="A0A1L8CRF3"/>
<dbReference type="Proteomes" id="UP000231632">
    <property type="component" value="Unassembled WGS sequence"/>
</dbReference>
<gene>
    <name evidence="3" type="ORF">MMIC_P2478</name>
</gene>
<dbReference type="PANTHER" id="PTHR33055">
    <property type="entry name" value="TRANSPOSASE FOR INSERTION SEQUENCE ELEMENT IS1111A"/>
    <property type="match status" value="1"/>
</dbReference>
<dbReference type="GO" id="GO:0006313">
    <property type="term" value="P:DNA transposition"/>
    <property type="evidence" value="ECO:0007669"/>
    <property type="project" value="InterPro"/>
</dbReference>
<organism evidence="3 4">
    <name type="scientific">Mariprofundus micogutta</name>
    <dbReference type="NCBI Taxonomy" id="1921010"/>
    <lineage>
        <taxon>Bacteria</taxon>
        <taxon>Pseudomonadati</taxon>
        <taxon>Pseudomonadota</taxon>
        <taxon>Candidatius Mariprofundia</taxon>
        <taxon>Mariprofundales</taxon>
        <taxon>Mariprofundaceae</taxon>
        <taxon>Mariprofundus</taxon>
    </lineage>
</organism>
<dbReference type="InterPro" id="IPR002525">
    <property type="entry name" value="Transp_IS110-like_N"/>
</dbReference>
<evidence type="ECO:0000313" key="4">
    <source>
        <dbReference type="Proteomes" id="UP000231632"/>
    </source>
</evidence>
<protein>
    <submittedName>
        <fullName evidence="3">Transposase</fullName>
    </submittedName>
</protein>
<name>A0A1L8CRF3_9PROT</name>
<dbReference type="OrthoDB" id="5289737at2"/>
<proteinExistence type="predicted"/>
<accession>A0A1L8CRF3</accession>
<feature type="domain" description="Transposase IS116/IS110/IS902 C-terminal" evidence="2">
    <location>
        <begin position="218"/>
        <end position="296"/>
    </location>
</feature>
<dbReference type="RefSeq" id="WP_072660774.1">
    <property type="nucleotide sequence ID" value="NZ_BDFD01000051.1"/>
</dbReference>
<reference evidence="3 4" key="1">
    <citation type="journal article" date="2017" name="Arch. Microbiol.">
        <title>Mariprofundus micogutta sp. nov., a novel iron-oxidizing zetaproteobacterium isolated from a deep-sea hydrothermal field at the Bayonnaise knoll of the Izu-Ogasawara arc, and a description of Mariprofundales ord. nov. and Zetaproteobacteria classis nov.</title>
        <authorList>
            <person name="Makita H."/>
            <person name="Tanaka E."/>
            <person name="Mitsunobu S."/>
            <person name="Miyazaki M."/>
            <person name="Nunoura T."/>
            <person name="Uematsu K."/>
            <person name="Takaki Y."/>
            <person name="Nishi S."/>
            <person name="Shimamura S."/>
            <person name="Takai K."/>
        </authorList>
    </citation>
    <scope>NUCLEOTIDE SEQUENCE [LARGE SCALE GENOMIC DNA]</scope>
    <source>
        <strain evidence="3 4">ET2</strain>
    </source>
</reference>
<dbReference type="Pfam" id="PF01548">
    <property type="entry name" value="DEDD_Tnp_IS110"/>
    <property type="match status" value="1"/>
</dbReference>
<dbReference type="InterPro" id="IPR047650">
    <property type="entry name" value="Transpos_IS110"/>
</dbReference>
<feature type="domain" description="Transposase IS110-like N-terminal" evidence="1">
    <location>
        <begin position="13"/>
        <end position="153"/>
    </location>
</feature>
<dbReference type="GO" id="GO:0004803">
    <property type="term" value="F:transposase activity"/>
    <property type="evidence" value="ECO:0007669"/>
    <property type="project" value="InterPro"/>
</dbReference>
<dbReference type="Pfam" id="PF02371">
    <property type="entry name" value="Transposase_20"/>
    <property type="match status" value="1"/>
</dbReference>
<dbReference type="STRING" id="1921010.MMIC_P2478"/>
<dbReference type="EMBL" id="BDFD01000051">
    <property type="protein sequence ID" value="GAV21483.1"/>
    <property type="molecule type" value="Genomic_DNA"/>
</dbReference>
<dbReference type="PANTHER" id="PTHR33055:SF3">
    <property type="entry name" value="PUTATIVE TRANSPOSASE FOR IS117-RELATED"/>
    <property type="match status" value="1"/>
</dbReference>
<sequence length="346" mass="38294">MRDNSEVFEISVVGIDLGKNTFHLHGIDASGHVILKKQVTRAGLLRLMSQLPSCLVGMEACGGSHDWARRILKMGHDVRLMGAQFVKPYVKSNKNDFSDAAAICEAVSRPNMRFVPIKGMEQQDVQSIHRARSLAVSHRTAQANQMRGLLMEYGIVLPQGMASLRGRIPDMLADADNDLTPIFRELLCQLADEVRRLDERIVCYDRQIRRLAEQSDACKRLMSIPGMGPMSATALVAAVADAKAFGNGREMAAWLGLVPRQHSTGGKSRLLGISKRGDSYLRKLLIQGAQSALRVASKKPDRLSKWVCELSERRGRNVAAVALANKNMRTAWVLLTKHECYHPAMA</sequence>
<keyword evidence="4" id="KW-1185">Reference proteome</keyword>